<proteinExistence type="predicted"/>
<evidence type="ECO:0000313" key="2">
    <source>
        <dbReference type="Proteomes" id="UP000092967"/>
    </source>
</evidence>
<name>A0A1B1Y8I1_9FLAO</name>
<dbReference type="AlphaFoldDB" id="A0A1B1Y8I1"/>
<protein>
    <recommendedName>
        <fullName evidence="3">CPXCG motif-containing cysteine-rich protein</fullName>
    </recommendedName>
</protein>
<evidence type="ECO:0008006" key="3">
    <source>
        <dbReference type="Google" id="ProtNLM"/>
    </source>
</evidence>
<dbReference type="Pfam" id="PF14255">
    <property type="entry name" value="Zn_ribbon_21"/>
    <property type="match status" value="1"/>
</dbReference>
<evidence type="ECO:0000313" key="1">
    <source>
        <dbReference type="EMBL" id="ANW97029.1"/>
    </source>
</evidence>
<dbReference type="KEGG" id="wfu:AXE80_12370"/>
<dbReference type="RefSeq" id="WP_068827802.1">
    <property type="nucleotide sequence ID" value="NZ_CP014224.1"/>
</dbReference>
<keyword evidence="2" id="KW-1185">Reference proteome</keyword>
<reference evidence="1 2" key="1">
    <citation type="submission" date="2016-02" db="EMBL/GenBank/DDBJ databases">
        <authorList>
            <person name="Wen L."/>
            <person name="He K."/>
            <person name="Yang H."/>
        </authorList>
    </citation>
    <scope>NUCLEOTIDE SEQUENCE [LARGE SCALE GENOMIC DNA]</scope>
    <source>
        <strain evidence="1 2">CZ1127</strain>
    </source>
</reference>
<sequence>MLEQSFTCPYCWENISMVLELSVSETYIQDCEVCCNPIEIKTQWEGENLLFFEANPIGQ</sequence>
<dbReference type="EMBL" id="CP014224">
    <property type="protein sequence ID" value="ANW97029.1"/>
    <property type="molecule type" value="Genomic_DNA"/>
</dbReference>
<dbReference type="OrthoDB" id="9814566at2"/>
<dbReference type="STRING" id="1790137.AXE80_12370"/>
<dbReference type="Proteomes" id="UP000092967">
    <property type="component" value="Chromosome"/>
</dbReference>
<organism evidence="1 2">
    <name type="scientific">Wenyingzhuangia fucanilytica</name>
    <dbReference type="NCBI Taxonomy" id="1790137"/>
    <lineage>
        <taxon>Bacteria</taxon>
        <taxon>Pseudomonadati</taxon>
        <taxon>Bacteroidota</taxon>
        <taxon>Flavobacteriia</taxon>
        <taxon>Flavobacteriales</taxon>
        <taxon>Flavobacteriaceae</taxon>
        <taxon>Wenyingzhuangia</taxon>
    </lineage>
</organism>
<dbReference type="InterPro" id="IPR025990">
    <property type="entry name" value="zinc_ribbon_bacterial"/>
</dbReference>
<gene>
    <name evidence="1" type="ORF">AXE80_12370</name>
</gene>
<accession>A0A1B1Y8I1</accession>